<dbReference type="PANTHER" id="PTHR37049">
    <property type="entry name" value="PEPTIDASE S41 FAMILY PROTEIN"/>
    <property type="match status" value="1"/>
</dbReference>
<dbReference type="Gene3D" id="3.90.226.10">
    <property type="entry name" value="2-enoyl-CoA Hydratase, Chain A, domain 1"/>
    <property type="match status" value="1"/>
</dbReference>
<name>A0A9N9NHI3_9GLOM</name>
<comment type="caution">
    <text evidence="1">The sequence shown here is derived from an EMBL/GenBank/DDBJ whole genome shotgun (WGS) entry which is preliminary data.</text>
</comment>
<dbReference type="Proteomes" id="UP000789396">
    <property type="component" value="Unassembled WGS sequence"/>
</dbReference>
<evidence type="ECO:0000313" key="2">
    <source>
        <dbReference type="Proteomes" id="UP000789396"/>
    </source>
</evidence>
<organism evidence="1 2">
    <name type="scientific">Racocetra fulgida</name>
    <dbReference type="NCBI Taxonomy" id="60492"/>
    <lineage>
        <taxon>Eukaryota</taxon>
        <taxon>Fungi</taxon>
        <taxon>Fungi incertae sedis</taxon>
        <taxon>Mucoromycota</taxon>
        <taxon>Glomeromycotina</taxon>
        <taxon>Glomeromycetes</taxon>
        <taxon>Diversisporales</taxon>
        <taxon>Gigasporaceae</taxon>
        <taxon>Racocetra</taxon>
    </lineage>
</organism>
<dbReference type="OrthoDB" id="27214at2759"/>
<proteinExistence type="predicted"/>
<dbReference type="PANTHER" id="PTHR37049:SF4">
    <property type="entry name" value="RHODANESE DOMAIN-CONTAINING PROTEIN"/>
    <property type="match status" value="1"/>
</dbReference>
<evidence type="ECO:0000313" key="1">
    <source>
        <dbReference type="EMBL" id="CAG8738340.1"/>
    </source>
</evidence>
<dbReference type="AlphaFoldDB" id="A0A9N9NHI3"/>
<keyword evidence="2" id="KW-1185">Reference proteome</keyword>
<accession>A0A9N9NHI3</accession>
<dbReference type="EMBL" id="CAJVPZ010031079">
    <property type="protein sequence ID" value="CAG8738340.1"/>
    <property type="molecule type" value="Genomic_DNA"/>
</dbReference>
<protein>
    <submittedName>
        <fullName evidence="1">4739_t:CDS:1</fullName>
    </submittedName>
</protein>
<sequence>AKNTSFKCDGISKAINAGKLIDYKDLKTCFESIPFNAAKADKPNKNPPNGFTYQPINIIDELKSLRKKKFKSDYDFKIALRNLIFKLKDGHTRFESSCYQDFSYQQNLSLYSVITTDKKKRQKQVFNDTEDPSNNDCEVTEIEGEPALQVIIEFANNSIAQSKDLGVRFNMALAPSNGLFAPQFTSRIDLPENSIITYKLLCPHKKPFLLKRKWSITFSDKVDFSDICLNQDTLPNNNVASSRNKDEVSTSSDKVTKLISRKVSKLNNNKQKIAHAKLIDDNFEASFYILNDEKNVGVATITGEDADVVEFSLQDGFEEFKKRNVTKLILDFSNNDGGDVTVPLFINSILFSPKQPNSYPTRININGFTVPVIKKNFKKRIPDPLNLYDPNNYLVFPSGDRFSSPDQFIGSRKTHTSNLYLNALTSDELKSIKDTPHFPWKSDDIIILTNGYCASACALVTLFFSEIHKVETIAVGGLLDNNLSFSTFPGGQFTSSNLILDYAGDHAADVSFPNSLLLAIRKSVSFFKNNTEKEVL</sequence>
<dbReference type="InterPro" id="IPR029045">
    <property type="entry name" value="ClpP/crotonase-like_dom_sf"/>
</dbReference>
<gene>
    <name evidence="1" type="ORF">RFULGI_LOCUS12658</name>
</gene>
<reference evidence="1" key="1">
    <citation type="submission" date="2021-06" db="EMBL/GenBank/DDBJ databases">
        <authorList>
            <person name="Kallberg Y."/>
            <person name="Tangrot J."/>
            <person name="Rosling A."/>
        </authorList>
    </citation>
    <scope>NUCLEOTIDE SEQUENCE</scope>
    <source>
        <strain evidence="1">IN212</strain>
    </source>
</reference>
<dbReference type="InterPro" id="IPR052766">
    <property type="entry name" value="S41A_metabolite_peptidase"/>
</dbReference>
<feature type="non-terminal residue" evidence="1">
    <location>
        <position position="1"/>
    </location>
</feature>
<feature type="non-terminal residue" evidence="1">
    <location>
        <position position="536"/>
    </location>
</feature>
<dbReference type="SUPFAM" id="SSF52096">
    <property type="entry name" value="ClpP/crotonase"/>
    <property type="match status" value="1"/>
</dbReference>